<dbReference type="InterPro" id="IPR017871">
    <property type="entry name" value="ABC_transporter-like_CS"/>
</dbReference>
<evidence type="ECO:0000256" key="4">
    <source>
        <dbReference type="ARBA" id="ARBA00022741"/>
    </source>
</evidence>
<evidence type="ECO:0000256" key="3">
    <source>
        <dbReference type="ARBA" id="ARBA00022448"/>
    </source>
</evidence>
<dbReference type="GO" id="GO:0005886">
    <property type="term" value="C:plasma membrane"/>
    <property type="evidence" value="ECO:0007669"/>
    <property type="project" value="UniProtKB-SubCell"/>
</dbReference>
<dbReference type="Pfam" id="PF00005">
    <property type="entry name" value="ABC_tran"/>
    <property type="match status" value="1"/>
</dbReference>
<evidence type="ECO:0000259" key="7">
    <source>
        <dbReference type="PROSITE" id="PS50893"/>
    </source>
</evidence>
<evidence type="ECO:0000313" key="8">
    <source>
        <dbReference type="EMBL" id="SIS92619.1"/>
    </source>
</evidence>
<dbReference type="CDD" id="cd03257">
    <property type="entry name" value="ABC_NikE_OppD_transporters"/>
    <property type="match status" value="1"/>
</dbReference>
<evidence type="ECO:0000256" key="1">
    <source>
        <dbReference type="ARBA" id="ARBA00004417"/>
    </source>
</evidence>
<dbReference type="InterPro" id="IPR003593">
    <property type="entry name" value="AAA+_ATPase"/>
</dbReference>
<evidence type="ECO:0000256" key="6">
    <source>
        <dbReference type="SAM" id="MobiDB-lite"/>
    </source>
</evidence>
<dbReference type="STRING" id="1086013.SAMN05421774_10378"/>
<dbReference type="RefSeq" id="WP_076530411.1">
    <property type="nucleotide sequence ID" value="NZ_BMEH01000003.1"/>
</dbReference>
<keyword evidence="3" id="KW-0813">Transport</keyword>
<dbReference type="GO" id="GO:0055085">
    <property type="term" value="P:transmembrane transport"/>
    <property type="evidence" value="ECO:0007669"/>
    <property type="project" value="UniProtKB-ARBA"/>
</dbReference>
<dbReference type="InterPro" id="IPR013563">
    <property type="entry name" value="Oligopep_ABC_C"/>
</dbReference>
<sequence>MTDGPAKMLLTATGLTKRFQIGSGSLFRPPRQVHAVDGVSLSLAAGETLGIVGESGCGKSTLSRLLMRLIEPTSGTISFRGEDLTRLSPAELRGVRRHMQIVFQDPFGSLNPRMTVRQIVDEPLRVHGQGSRADRDARIVEALQVVGLGAHVLDRHPHEFSGGQRQRIGIARAMVLNPALLVGDEPVSALDVSVRAQILNLLRRIQSETGVGLVIVSHDLGAIRYICHRVAVMYLGRVVEEGPVEQIFRDPQHPYTRTLISAVPVPRVTGRGPRLAVQGEIPSPLAPPPGCHFHTRCPFAMPVCRQIAPALAEIARGRRSACHLHTQPGAAPIPPSPRTGPAGPSTRA</sequence>
<dbReference type="NCBIfam" id="TIGR01727">
    <property type="entry name" value="oligo_HPY"/>
    <property type="match status" value="1"/>
</dbReference>
<feature type="domain" description="ABC transporter" evidence="7">
    <location>
        <begin position="21"/>
        <end position="260"/>
    </location>
</feature>
<dbReference type="GO" id="GO:0016887">
    <property type="term" value="F:ATP hydrolysis activity"/>
    <property type="evidence" value="ECO:0007669"/>
    <property type="project" value="InterPro"/>
</dbReference>
<reference evidence="8 9" key="1">
    <citation type="submission" date="2017-01" db="EMBL/GenBank/DDBJ databases">
        <authorList>
            <person name="Mah S.A."/>
            <person name="Swanson W.J."/>
            <person name="Moy G.W."/>
            <person name="Vacquier V.D."/>
        </authorList>
    </citation>
    <scope>NUCLEOTIDE SEQUENCE [LARGE SCALE GENOMIC DNA]</scope>
    <source>
        <strain evidence="8 9">DSM 26375</strain>
    </source>
</reference>
<organism evidence="8 9">
    <name type="scientific">Gemmobacter megaterium</name>
    <dbReference type="NCBI Taxonomy" id="1086013"/>
    <lineage>
        <taxon>Bacteria</taxon>
        <taxon>Pseudomonadati</taxon>
        <taxon>Pseudomonadota</taxon>
        <taxon>Alphaproteobacteria</taxon>
        <taxon>Rhodobacterales</taxon>
        <taxon>Paracoccaceae</taxon>
        <taxon>Gemmobacter</taxon>
    </lineage>
</organism>
<dbReference type="FunFam" id="3.40.50.300:FF:000016">
    <property type="entry name" value="Oligopeptide ABC transporter ATP-binding component"/>
    <property type="match status" value="1"/>
</dbReference>
<dbReference type="AlphaFoldDB" id="A0A1N7N3B8"/>
<keyword evidence="9" id="KW-1185">Reference proteome</keyword>
<dbReference type="SUPFAM" id="SSF52540">
    <property type="entry name" value="P-loop containing nucleoside triphosphate hydrolases"/>
    <property type="match status" value="1"/>
</dbReference>
<dbReference type="InterPro" id="IPR050319">
    <property type="entry name" value="ABC_transp_ATP-bind"/>
</dbReference>
<dbReference type="OrthoDB" id="9802264at2"/>
<dbReference type="GO" id="GO:0005524">
    <property type="term" value="F:ATP binding"/>
    <property type="evidence" value="ECO:0007669"/>
    <property type="project" value="UniProtKB-KW"/>
</dbReference>
<dbReference type="PANTHER" id="PTHR43776">
    <property type="entry name" value="TRANSPORT ATP-BINDING PROTEIN"/>
    <property type="match status" value="1"/>
</dbReference>
<feature type="region of interest" description="Disordered" evidence="6">
    <location>
        <begin position="325"/>
        <end position="348"/>
    </location>
</feature>
<accession>A0A1N7N3B8</accession>
<dbReference type="SMART" id="SM00382">
    <property type="entry name" value="AAA"/>
    <property type="match status" value="1"/>
</dbReference>
<dbReference type="Gene3D" id="3.40.50.300">
    <property type="entry name" value="P-loop containing nucleotide triphosphate hydrolases"/>
    <property type="match status" value="1"/>
</dbReference>
<evidence type="ECO:0000256" key="5">
    <source>
        <dbReference type="ARBA" id="ARBA00022840"/>
    </source>
</evidence>
<evidence type="ECO:0000256" key="2">
    <source>
        <dbReference type="ARBA" id="ARBA00005417"/>
    </source>
</evidence>
<gene>
    <name evidence="8" type="ORF">SAMN05421774_10378</name>
</gene>
<dbReference type="Pfam" id="PF08352">
    <property type="entry name" value="oligo_HPY"/>
    <property type="match status" value="1"/>
</dbReference>
<dbReference type="GO" id="GO:0015833">
    <property type="term" value="P:peptide transport"/>
    <property type="evidence" value="ECO:0007669"/>
    <property type="project" value="InterPro"/>
</dbReference>
<dbReference type="InterPro" id="IPR003439">
    <property type="entry name" value="ABC_transporter-like_ATP-bd"/>
</dbReference>
<dbReference type="EMBL" id="FTOT01000003">
    <property type="protein sequence ID" value="SIS92619.1"/>
    <property type="molecule type" value="Genomic_DNA"/>
</dbReference>
<evidence type="ECO:0000313" key="9">
    <source>
        <dbReference type="Proteomes" id="UP000186141"/>
    </source>
</evidence>
<name>A0A1N7N3B8_9RHOB</name>
<dbReference type="PANTHER" id="PTHR43776:SF7">
    <property type="entry name" value="D,D-DIPEPTIDE TRANSPORT ATP-BINDING PROTEIN DDPF-RELATED"/>
    <property type="match status" value="1"/>
</dbReference>
<comment type="subcellular location">
    <subcellularLocation>
        <location evidence="1">Cell inner membrane</location>
        <topology evidence="1">Peripheral membrane protein</topology>
    </subcellularLocation>
</comment>
<dbReference type="PROSITE" id="PS00211">
    <property type="entry name" value="ABC_TRANSPORTER_1"/>
    <property type="match status" value="1"/>
</dbReference>
<protein>
    <submittedName>
        <fullName evidence="8">Peptide/nickel transport system ATP-binding protein/oligopeptide transport system ATP-binding protein</fullName>
    </submittedName>
</protein>
<proteinExistence type="inferred from homology"/>
<dbReference type="PROSITE" id="PS50893">
    <property type="entry name" value="ABC_TRANSPORTER_2"/>
    <property type="match status" value="1"/>
</dbReference>
<dbReference type="Proteomes" id="UP000186141">
    <property type="component" value="Unassembled WGS sequence"/>
</dbReference>
<keyword evidence="4" id="KW-0547">Nucleotide-binding</keyword>
<dbReference type="InterPro" id="IPR027417">
    <property type="entry name" value="P-loop_NTPase"/>
</dbReference>
<comment type="similarity">
    <text evidence="2">Belongs to the ABC transporter superfamily.</text>
</comment>
<keyword evidence="5 8" id="KW-0067">ATP-binding</keyword>